<dbReference type="OMA" id="QYVAHVE"/>
<evidence type="ECO:0000256" key="6">
    <source>
        <dbReference type="ARBA" id="ARBA00023098"/>
    </source>
</evidence>
<comment type="caution">
    <text evidence="10">The sequence shown here is derived from an EMBL/GenBank/DDBJ whole genome shotgun (WGS) entry which is preliminary data.</text>
</comment>
<evidence type="ECO:0000313" key="11">
    <source>
        <dbReference type="Proteomes" id="UP000824469"/>
    </source>
</evidence>
<keyword evidence="5" id="KW-0007">Acetylation</keyword>
<dbReference type="InterPro" id="IPR045002">
    <property type="entry name" value="Ech1-like"/>
</dbReference>
<keyword evidence="4" id="KW-0276">Fatty acid metabolism</keyword>
<accession>A0AA38GTK1</accession>
<dbReference type="EMBL" id="JAHRHJ020000001">
    <property type="protein sequence ID" value="KAH9328786.1"/>
    <property type="molecule type" value="Genomic_DNA"/>
</dbReference>
<proteinExistence type="inferred from homology"/>
<evidence type="ECO:0000256" key="7">
    <source>
        <dbReference type="ARBA" id="ARBA00023140"/>
    </source>
</evidence>
<feature type="non-terminal residue" evidence="10">
    <location>
        <position position="1"/>
    </location>
</feature>
<organism evidence="10 11">
    <name type="scientific">Taxus chinensis</name>
    <name type="common">Chinese yew</name>
    <name type="synonym">Taxus wallichiana var. chinensis</name>
    <dbReference type="NCBI Taxonomy" id="29808"/>
    <lineage>
        <taxon>Eukaryota</taxon>
        <taxon>Viridiplantae</taxon>
        <taxon>Streptophyta</taxon>
        <taxon>Embryophyta</taxon>
        <taxon>Tracheophyta</taxon>
        <taxon>Spermatophyta</taxon>
        <taxon>Pinopsida</taxon>
        <taxon>Pinidae</taxon>
        <taxon>Conifers II</taxon>
        <taxon>Cupressales</taxon>
        <taxon>Taxaceae</taxon>
        <taxon>Taxus</taxon>
    </lineage>
</organism>
<dbReference type="AlphaFoldDB" id="A0AA38GTK1"/>
<evidence type="ECO:0000256" key="3">
    <source>
        <dbReference type="ARBA" id="ARBA00005254"/>
    </source>
</evidence>
<dbReference type="Gene3D" id="3.90.226.10">
    <property type="entry name" value="2-enoyl-CoA Hydratase, Chain A, domain 1"/>
    <property type="match status" value="1"/>
</dbReference>
<evidence type="ECO:0000256" key="9">
    <source>
        <dbReference type="RuleBase" id="RU003707"/>
    </source>
</evidence>
<comment type="pathway">
    <text evidence="2">Lipid metabolism; fatty acid beta-oxidation.</text>
</comment>
<dbReference type="GO" id="GO:0006631">
    <property type="term" value="P:fatty acid metabolic process"/>
    <property type="evidence" value="ECO:0007669"/>
    <property type="project" value="UniProtKB-KW"/>
</dbReference>
<dbReference type="FunFam" id="3.90.226.10:FF:000024">
    <property type="entry name" value="Delta3,5-delta2,4-dienoyl-CoA isomerase"/>
    <property type="match status" value="1"/>
</dbReference>
<dbReference type="CDD" id="cd06558">
    <property type="entry name" value="crotonase-like"/>
    <property type="match status" value="1"/>
</dbReference>
<dbReference type="InterPro" id="IPR029045">
    <property type="entry name" value="ClpP/crotonase-like_dom_sf"/>
</dbReference>
<dbReference type="PANTHER" id="PTHR43149:SF1">
    <property type="entry name" value="DELTA(3,5)-DELTA(2,4)-DIENOYL-COA ISOMERASE, MITOCHONDRIAL"/>
    <property type="match status" value="1"/>
</dbReference>
<evidence type="ECO:0000256" key="1">
    <source>
        <dbReference type="ARBA" id="ARBA00004275"/>
    </source>
</evidence>
<comment type="similarity">
    <text evidence="3 9">Belongs to the enoyl-CoA hydratase/isomerase family.</text>
</comment>
<dbReference type="InterPro" id="IPR018376">
    <property type="entry name" value="Enoyl-CoA_hyd/isom_CS"/>
</dbReference>
<dbReference type="Proteomes" id="UP000824469">
    <property type="component" value="Unassembled WGS sequence"/>
</dbReference>
<keyword evidence="6" id="KW-0443">Lipid metabolism</keyword>
<dbReference type="PANTHER" id="PTHR43149">
    <property type="entry name" value="ENOYL-COA HYDRATASE"/>
    <property type="match status" value="1"/>
</dbReference>
<dbReference type="SUPFAM" id="SSF52096">
    <property type="entry name" value="ClpP/crotonase"/>
    <property type="match status" value="1"/>
</dbReference>
<evidence type="ECO:0000313" key="10">
    <source>
        <dbReference type="EMBL" id="KAH9328786.1"/>
    </source>
</evidence>
<name>A0AA38GTK1_TAXCH</name>
<keyword evidence="7" id="KW-0576">Peroxisome</keyword>
<evidence type="ECO:0000256" key="8">
    <source>
        <dbReference type="ARBA" id="ARBA00023235"/>
    </source>
</evidence>
<dbReference type="NCBIfam" id="NF004794">
    <property type="entry name" value="PRK06142.1"/>
    <property type="match status" value="1"/>
</dbReference>
<dbReference type="Pfam" id="PF00378">
    <property type="entry name" value="ECH_1"/>
    <property type="match status" value="1"/>
</dbReference>
<gene>
    <name evidence="10" type="ORF">KI387_000894</name>
</gene>
<dbReference type="GO" id="GO:0005777">
    <property type="term" value="C:peroxisome"/>
    <property type="evidence" value="ECO:0007669"/>
    <property type="project" value="UniProtKB-SubCell"/>
</dbReference>
<evidence type="ECO:0000256" key="2">
    <source>
        <dbReference type="ARBA" id="ARBA00005005"/>
    </source>
</evidence>
<protein>
    <submittedName>
        <fullName evidence="10">Uncharacterized protein</fullName>
    </submittedName>
</protein>
<sequence length="299" mass="32655">MEDWKRVQVVEDSSGNGVFHLIMNRPSHRNALDAHFYSEFPRALAALDENPSVRVIILTGSGKHFCSGIDLSILGTQLQSHTADANANGGCDDQGRLREKIRRNIKHMQAAITALEKCRKPVIAAIHGACIGAGVDIITACDIRYCSQDAYFSVKEIDLAITADLGTLQRLPKLIGEGNAMELALTGRKVDASEAKDLGLVQNVFPSKESMEARVGSIAEDIAAKSPLSVVGIKAVLVRSRDMSVEQGLDYVATWNAAMLLSNDLKEALTAQLEKRIPIFAKLAVNQHHMPRILSYQER</sequence>
<reference evidence="10 11" key="1">
    <citation type="journal article" date="2021" name="Nat. Plants">
        <title>The Taxus genome provides insights into paclitaxel biosynthesis.</title>
        <authorList>
            <person name="Xiong X."/>
            <person name="Gou J."/>
            <person name="Liao Q."/>
            <person name="Li Y."/>
            <person name="Zhou Q."/>
            <person name="Bi G."/>
            <person name="Li C."/>
            <person name="Du R."/>
            <person name="Wang X."/>
            <person name="Sun T."/>
            <person name="Guo L."/>
            <person name="Liang H."/>
            <person name="Lu P."/>
            <person name="Wu Y."/>
            <person name="Zhang Z."/>
            <person name="Ro D.K."/>
            <person name="Shang Y."/>
            <person name="Huang S."/>
            <person name="Yan J."/>
        </authorList>
    </citation>
    <scope>NUCLEOTIDE SEQUENCE [LARGE SCALE GENOMIC DNA]</scope>
    <source>
        <strain evidence="10">Ta-2019</strain>
    </source>
</reference>
<dbReference type="InterPro" id="IPR001753">
    <property type="entry name" value="Enoyl-CoA_hydra/iso"/>
</dbReference>
<evidence type="ECO:0000256" key="4">
    <source>
        <dbReference type="ARBA" id="ARBA00022832"/>
    </source>
</evidence>
<keyword evidence="8" id="KW-0413">Isomerase</keyword>
<dbReference type="FunFam" id="1.10.12.10:FF:000004">
    <property type="entry name" value="Delta3,5-delta2,4-dienoyl-CoA isomerase"/>
    <property type="match status" value="1"/>
</dbReference>
<dbReference type="Gene3D" id="1.10.12.10">
    <property type="entry name" value="Lyase 2-enoyl-coa Hydratase, Chain A, domain 2"/>
    <property type="match status" value="1"/>
</dbReference>
<comment type="subcellular location">
    <subcellularLocation>
        <location evidence="1">Peroxisome</location>
    </subcellularLocation>
</comment>
<dbReference type="PROSITE" id="PS00166">
    <property type="entry name" value="ENOYL_COA_HYDRATASE"/>
    <property type="match status" value="1"/>
</dbReference>
<keyword evidence="11" id="KW-1185">Reference proteome</keyword>
<dbReference type="InterPro" id="IPR014748">
    <property type="entry name" value="Enoyl-CoA_hydra_C"/>
</dbReference>
<dbReference type="GO" id="GO:0051750">
    <property type="term" value="F:delta(3,5)-delta(2,4)-dienoyl-CoA isomerase activity"/>
    <property type="evidence" value="ECO:0007669"/>
    <property type="project" value="TreeGrafter"/>
</dbReference>
<evidence type="ECO:0000256" key="5">
    <source>
        <dbReference type="ARBA" id="ARBA00022990"/>
    </source>
</evidence>